<comment type="caution">
    <text evidence="2">The sequence shown here is derived from an EMBL/GenBank/DDBJ whole genome shotgun (WGS) entry which is preliminary data.</text>
</comment>
<dbReference type="InterPro" id="IPR050834">
    <property type="entry name" value="Glycosyltransf_2"/>
</dbReference>
<evidence type="ECO:0000313" key="2">
    <source>
        <dbReference type="EMBL" id="KKN91913.1"/>
    </source>
</evidence>
<protein>
    <recommendedName>
        <fullName evidence="1">Glycosyltransferase 2-like domain-containing protein</fullName>
    </recommendedName>
</protein>
<dbReference type="PANTHER" id="PTHR43685">
    <property type="entry name" value="GLYCOSYLTRANSFERASE"/>
    <property type="match status" value="1"/>
</dbReference>
<proteinExistence type="predicted"/>
<reference evidence="2" key="1">
    <citation type="journal article" date="2015" name="Nature">
        <title>Complex archaea that bridge the gap between prokaryotes and eukaryotes.</title>
        <authorList>
            <person name="Spang A."/>
            <person name="Saw J.H."/>
            <person name="Jorgensen S.L."/>
            <person name="Zaremba-Niedzwiedzka K."/>
            <person name="Martijn J."/>
            <person name="Lind A.E."/>
            <person name="van Eijk R."/>
            <person name="Schleper C."/>
            <person name="Guy L."/>
            <person name="Ettema T.J."/>
        </authorList>
    </citation>
    <scope>NUCLEOTIDE SEQUENCE</scope>
</reference>
<dbReference type="InterPro" id="IPR001173">
    <property type="entry name" value="Glyco_trans_2-like"/>
</dbReference>
<dbReference type="Gene3D" id="3.90.550.10">
    <property type="entry name" value="Spore Coat Polysaccharide Biosynthesis Protein SpsA, Chain A"/>
    <property type="match status" value="1"/>
</dbReference>
<dbReference type="PANTHER" id="PTHR43685:SF2">
    <property type="entry name" value="GLYCOSYLTRANSFERASE 2-LIKE DOMAIN-CONTAINING PROTEIN"/>
    <property type="match status" value="1"/>
</dbReference>
<evidence type="ECO:0000259" key="1">
    <source>
        <dbReference type="Pfam" id="PF00535"/>
    </source>
</evidence>
<dbReference type="AlphaFoldDB" id="A0A0F9XIW0"/>
<name>A0A0F9XIW0_9ZZZZ</name>
<dbReference type="InterPro" id="IPR029044">
    <property type="entry name" value="Nucleotide-diphossugar_trans"/>
</dbReference>
<dbReference type="Pfam" id="PF00535">
    <property type="entry name" value="Glycos_transf_2"/>
    <property type="match status" value="1"/>
</dbReference>
<dbReference type="EMBL" id="LAZR01000099">
    <property type="protein sequence ID" value="KKN91913.1"/>
    <property type="molecule type" value="Genomic_DNA"/>
</dbReference>
<feature type="domain" description="Glycosyltransferase 2-like" evidence="1">
    <location>
        <begin position="6"/>
        <end position="126"/>
    </location>
</feature>
<dbReference type="SUPFAM" id="SSF53448">
    <property type="entry name" value="Nucleotide-diphospho-sugar transferases"/>
    <property type="match status" value="1"/>
</dbReference>
<accession>A0A0F9XIW0</accession>
<organism evidence="2">
    <name type="scientific">marine sediment metagenome</name>
    <dbReference type="NCBI Taxonomy" id="412755"/>
    <lineage>
        <taxon>unclassified sequences</taxon>
        <taxon>metagenomes</taxon>
        <taxon>ecological metagenomes</taxon>
    </lineage>
</organism>
<sequence>MVHFNIVTINWNNLEGLKKTYQSVVRQSYRNFKWIVVDGASNDGGAEWLNMINDPQADITSEPDNGLYHAMNKGLEKGAATPGFTLFLNSGDCLYDESVLAKVARHIEQAETRPKYVYGDYYLQSGSGKLTKAFSKSIDRLFIGMPSSHQAMYFENEHLRSVRFREDYKLSADYCMIIEFVNGLDGSEIMQLKEPLCIFDITGVSEMRRFAAIKEDVQIRRRYLKLSSFKNYVLYGLHYVHAHIKWIKAAVDKRAV</sequence>
<gene>
    <name evidence="2" type="ORF">LCGC14_0213880</name>
</gene>